<feature type="non-terminal residue" evidence="1">
    <location>
        <position position="75"/>
    </location>
</feature>
<organism evidence="1 2">
    <name type="scientific">Halocaridina rubra</name>
    <name type="common">Hawaiian red shrimp</name>
    <dbReference type="NCBI Taxonomy" id="373956"/>
    <lineage>
        <taxon>Eukaryota</taxon>
        <taxon>Metazoa</taxon>
        <taxon>Ecdysozoa</taxon>
        <taxon>Arthropoda</taxon>
        <taxon>Crustacea</taxon>
        <taxon>Multicrustacea</taxon>
        <taxon>Malacostraca</taxon>
        <taxon>Eumalacostraca</taxon>
        <taxon>Eucarida</taxon>
        <taxon>Decapoda</taxon>
        <taxon>Pleocyemata</taxon>
        <taxon>Caridea</taxon>
        <taxon>Atyoidea</taxon>
        <taxon>Atyidae</taxon>
        <taxon>Halocaridina</taxon>
    </lineage>
</organism>
<accession>A0AAN8WN68</accession>
<evidence type="ECO:0000313" key="1">
    <source>
        <dbReference type="EMBL" id="KAK7069180.1"/>
    </source>
</evidence>
<reference evidence="1 2" key="1">
    <citation type="submission" date="2023-11" db="EMBL/GenBank/DDBJ databases">
        <title>Halocaridina rubra genome assembly.</title>
        <authorList>
            <person name="Smith C."/>
        </authorList>
    </citation>
    <scope>NUCLEOTIDE SEQUENCE [LARGE SCALE GENOMIC DNA]</scope>
    <source>
        <strain evidence="1">EP-1</strain>
        <tissue evidence="1">Whole</tissue>
    </source>
</reference>
<comment type="caution">
    <text evidence="1">The sequence shown here is derived from an EMBL/GenBank/DDBJ whole genome shotgun (WGS) entry which is preliminary data.</text>
</comment>
<sequence length="75" mass="8141">METDNVFINHLKPGKLPEVPCVNTQRFPDIVCVPQSDSQPSSNSLSDVLYSDTMDHPMLSGSVANMSDTCVPTDS</sequence>
<dbReference type="EMBL" id="JAXCGZ010017004">
    <property type="protein sequence ID" value="KAK7069180.1"/>
    <property type="molecule type" value="Genomic_DNA"/>
</dbReference>
<gene>
    <name evidence="1" type="ORF">SK128_018715</name>
</gene>
<protein>
    <submittedName>
        <fullName evidence="1">Uncharacterized protein</fullName>
    </submittedName>
</protein>
<name>A0AAN8WN68_HALRR</name>
<evidence type="ECO:0000313" key="2">
    <source>
        <dbReference type="Proteomes" id="UP001381693"/>
    </source>
</evidence>
<dbReference type="Proteomes" id="UP001381693">
    <property type="component" value="Unassembled WGS sequence"/>
</dbReference>
<dbReference type="AlphaFoldDB" id="A0AAN8WN68"/>
<keyword evidence="2" id="KW-1185">Reference proteome</keyword>
<proteinExistence type="predicted"/>